<protein>
    <submittedName>
        <fullName evidence="2">Uncharacterized protein</fullName>
    </submittedName>
</protein>
<name>A0ABD1CKA0_CULPP</name>
<feature type="non-terminal residue" evidence="2">
    <location>
        <position position="45"/>
    </location>
</feature>
<dbReference type="Proteomes" id="UP001562425">
    <property type="component" value="Unassembled WGS sequence"/>
</dbReference>
<reference evidence="2 3" key="1">
    <citation type="submission" date="2024-05" db="EMBL/GenBank/DDBJ databases">
        <title>Culex pipiens pipiens assembly and annotation.</title>
        <authorList>
            <person name="Alout H."/>
            <person name="Durand T."/>
        </authorList>
    </citation>
    <scope>NUCLEOTIDE SEQUENCE [LARGE SCALE GENOMIC DNA]</scope>
    <source>
        <strain evidence="2">HA-2024</strain>
        <tissue evidence="2">Whole body</tissue>
    </source>
</reference>
<sequence>MVRFRTLALVLIVEVLLLLSQIVTEDAGGVADVVTARNVPGEVAH</sequence>
<evidence type="ECO:0000313" key="2">
    <source>
        <dbReference type="EMBL" id="KAL1376783.1"/>
    </source>
</evidence>
<organism evidence="2 3">
    <name type="scientific">Culex pipiens pipiens</name>
    <name type="common">Northern house mosquito</name>
    <dbReference type="NCBI Taxonomy" id="38569"/>
    <lineage>
        <taxon>Eukaryota</taxon>
        <taxon>Metazoa</taxon>
        <taxon>Ecdysozoa</taxon>
        <taxon>Arthropoda</taxon>
        <taxon>Hexapoda</taxon>
        <taxon>Insecta</taxon>
        <taxon>Pterygota</taxon>
        <taxon>Neoptera</taxon>
        <taxon>Endopterygota</taxon>
        <taxon>Diptera</taxon>
        <taxon>Nematocera</taxon>
        <taxon>Culicoidea</taxon>
        <taxon>Culicidae</taxon>
        <taxon>Culicinae</taxon>
        <taxon>Culicini</taxon>
        <taxon>Culex</taxon>
        <taxon>Culex</taxon>
    </lineage>
</organism>
<keyword evidence="1" id="KW-0732">Signal</keyword>
<dbReference type="AlphaFoldDB" id="A0ABD1CKA0"/>
<gene>
    <name evidence="2" type="ORF">pipiens_004294</name>
</gene>
<evidence type="ECO:0000256" key="1">
    <source>
        <dbReference type="SAM" id="SignalP"/>
    </source>
</evidence>
<feature type="signal peptide" evidence="1">
    <location>
        <begin position="1"/>
        <end position="20"/>
    </location>
</feature>
<comment type="caution">
    <text evidence="2">The sequence shown here is derived from an EMBL/GenBank/DDBJ whole genome shotgun (WGS) entry which is preliminary data.</text>
</comment>
<evidence type="ECO:0000313" key="3">
    <source>
        <dbReference type="Proteomes" id="UP001562425"/>
    </source>
</evidence>
<dbReference type="EMBL" id="JBEHCU010011393">
    <property type="protein sequence ID" value="KAL1376783.1"/>
    <property type="molecule type" value="Genomic_DNA"/>
</dbReference>
<accession>A0ABD1CKA0</accession>
<proteinExistence type="predicted"/>
<keyword evidence="3" id="KW-1185">Reference proteome</keyword>
<feature type="chain" id="PRO_5044868085" evidence="1">
    <location>
        <begin position="21"/>
        <end position="45"/>
    </location>
</feature>